<dbReference type="GO" id="GO:0005524">
    <property type="term" value="F:ATP binding"/>
    <property type="evidence" value="ECO:0007669"/>
    <property type="project" value="UniProtKB-KW"/>
</dbReference>
<dbReference type="AlphaFoldDB" id="A0A4R3KAI5"/>
<dbReference type="PROSITE" id="PS50893">
    <property type="entry name" value="ABC_TRANSPORTER_2"/>
    <property type="match status" value="1"/>
</dbReference>
<evidence type="ECO:0000256" key="4">
    <source>
        <dbReference type="ARBA" id="ARBA00022967"/>
    </source>
</evidence>
<keyword evidence="7" id="KW-1185">Reference proteome</keyword>
<reference evidence="6 7" key="1">
    <citation type="submission" date="2019-03" db="EMBL/GenBank/DDBJ databases">
        <title>Genomic Encyclopedia of Type Strains, Phase IV (KMG-IV): sequencing the most valuable type-strain genomes for metagenomic binning, comparative biology and taxonomic classification.</title>
        <authorList>
            <person name="Goeker M."/>
        </authorList>
    </citation>
    <scope>NUCLEOTIDE SEQUENCE [LARGE SCALE GENOMIC DNA]</scope>
    <source>
        <strain evidence="6 7">DSM 20467</strain>
    </source>
</reference>
<accession>A0A4R3KAI5</accession>
<dbReference type="RefSeq" id="WP_132548255.1">
    <property type="nucleotide sequence ID" value="NZ_SMAA01000005.1"/>
</dbReference>
<keyword evidence="3 6" id="KW-0067">ATP-binding</keyword>
<gene>
    <name evidence="6" type="ORF">EDC37_10543</name>
</gene>
<name>A0A4R3KAI5_9FIRM</name>
<dbReference type="CDD" id="cd03214">
    <property type="entry name" value="ABC_Iron-Siderophores_B12_Hemin"/>
    <property type="match status" value="1"/>
</dbReference>
<dbReference type="OrthoDB" id="9799337at2"/>
<dbReference type="FunFam" id="3.40.50.300:FF:000134">
    <property type="entry name" value="Iron-enterobactin ABC transporter ATP-binding protein"/>
    <property type="match status" value="1"/>
</dbReference>
<feature type="domain" description="ABC transporter" evidence="5">
    <location>
        <begin position="2"/>
        <end position="234"/>
    </location>
</feature>
<evidence type="ECO:0000256" key="1">
    <source>
        <dbReference type="ARBA" id="ARBA00022448"/>
    </source>
</evidence>
<sequence length="248" mass="28195">MLQIKNLNYKIKQQIILNNITLTFPDNKITCIIGPNGCGKSTLLAHISSLLKSSEKISLDGIYIEKIPARTYARKVAILSQRQEFSIDEFLVSDIVLMGRYPHKKRFQDYSTADIRIADKMMLNTGIKHLSGKKIKTLSGGERQRVFIAKAMAQEPDILLLDEPTNHLDVKYKLALMRELKKFGKTVIIVLHDLSLAARCCDNSIVMYDGTIAAAGKPTKILTPEFLEKIFEVPFYTAKQNDNYFLYY</sequence>
<keyword evidence="2" id="KW-0547">Nucleotide-binding</keyword>
<evidence type="ECO:0000256" key="3">
    <source>
        <dbReference type="ARBA" id="ARBA00022840"/>
    </source>
</evidence>
<dbReference type="EMBL" id="SMAA01000005">
    <property type="protein sequence ID" value="TCS79975.1"/>
    <property type="molecule type" value="Genomic_DNA"/>
</dbReference>
<dbReference type="InterPro" id="IPR003593">
    <property type="entry name" value="AAA+_ATPase"/>
</dbReference>
<dbReference type="InterPro" id="IPR017871">
    <property type="entry name" value="ABC_transporter-like_CS"/>
</dbReference>
<evidence type="ECO:0000259" key="5">
    <source>
        <dbReference type="PROSITE" id="PS50893"/>
    </source>
</evidence>
<dbReference type="PROSITE" id="PS00211">
    <property type="entry name" value="ABC_TRANSPORTER_1"/>
    <property type="match status" value="1"/>
</dbReference>
<proteinExistence type="predicted"/>
<keyword evidence="4" id="KW-1278">Translocase</keyword>
<dbReference type="SUPFAM" id="SSF52540">
    <property type="entry name" value="P-loop containing nucleoside triphosphate hydrolases"/>
    <property type="match status" value="1"/>
</dbReference>
<protein>
    <submittedName>
        <fullName evidence="6">Iron complex transport system ATP-binding protein</fullName>
    </submittedName>
</protein>
<organism evidence="6 7">
    <name type="scientific">Pectinatus cerevisiiphilus</name>
    <dbReference type="NCBI Taxonomy" id="86956"/>
    <lineage>
        <taxon>Bacteria</taxon>
        <taxon>Bacillati</taxon>
        <taxon>Bacillota</taxon>
        <taxon>Negativicutes</taxon>
        <taxon>Selenomonadales</taxon>
        <taxon>Selenomonadaceae</taxon>
        <taxon>Pectinatus</taxon>
    </lineage>
</organism>
<dbReference type="Gene3D" id="3.40.50.300">
    <property type="entry name" value="P-loop containing nucleotide triphosphate hydrolases"/>
    <property type="match status" value="1"/>
</dbReference>
<evidence type="ECO:0000313" key="7">
    <source>
        <dbReference type="Proteomes" id="UP000295188"/>
    </source>
</evidence>
<dbReference type="GO" id="GO:0016887">
    <property type="term" value="F:ATP hydrolysis activity"/>
    <property type="evidence" value="ECO:0007669"/>
    <property type="project" value="InterPro"/>
</dbReference>
<evidence type="ECO:0000313" key="6">
    <source>
        <dbReference type="EMBL" id="TCS79975.1"/>
    </source>
</evidence>
<dbReference type="Pfam" id="PF00005">
    <property type="entry name" value="ABC_tran"/>
    <property type="match status" value="1"/>
</dbReference>
<dbReference type="PANTHER" id="PTHR42794:SF1">
    <property type="entry name" value="HEMIN IMPORT ATP-BINDING PROTEIN HMUV"/>
    <property type="match status" value="1"/>
</dbReference>
<keyword evidence="1" id="KW-0813">Transport</keyword>
<dbReference type="PANTHER" id="PTHR42794">
    <property type="entry name" value="HEMIN IMPORT ATP-BINDING PROTEIN HMUV"/>
    <property type="match status" value="1"/>
</dbReference>
<dbReference type="SMART" id="SM00382">
    <property type="entry name" value="AAA"/>
    <property type="match status" value="1"/>
</dbReference>
<dbReference type="Proteomes" id="UP000295188">
    <property type="component" value="Unassembled WGS sequence"/>
</dbReference>
<comment type="caution">
    <text evidence="6">The sequence shown here is derived from an EMBL/GenBank/DDBJ whole genome shotgun (WGS) entry which is preliminary data.</text>
</comment>
<evidence type="ECO:0000256" key="2">
    <source>
        <dbReference type="ARBA" id="ARBA00022741"/>
    </source>
</evidence>
<dbReference type="InterPro" id="IPR003439">
    <property type="entry name" value="ABC_transporter-like_ATP-bd"/>
</dbReference>
<dbReference type="InterPro" id="IPR027417">
    <property type="entry name" value="P-loop_NTPase"/>
</dbReference>